<organism evidence="3 4">
    <name type="scientific">Parendozoicomonas haliclonae</name>
    <dbReference type="NCBI Taxonomy" id="1960125"/>
    <lineage>
        <taxon>Bacteria</taxon>
        <taxon>Pseudomonadati</taxon>
        <taxon>Pseudomonadota</taxon>
        <taxon>Gammaproteobacteria</taxon>
        <taxon>Oceanospirillales</taxon>
        <taxon>Endozoicomonadaceae</taxon>
        <taxon>Parendozoicomonas</taxon>
    </lineage>
</organism>
<feature type="compositionally biased region" description="Polar residues" evidence="2">
    <location>
        <begin position="1"/>
        <end position="15"/>
    </location>
</feature>
<dbReference type="EMBL" id="FWPT01000001">
    <property type="protein sequence ID" value="SMA32999.1"/>
    <property type="molecule type" value="Genomic_DNA"/>
</dbReference>
<feature type="compositionally biased region" description="Acidic residues" evidence="2">
    <location>
        <begin position="368"/>
        <end position="377"/>
    </location>
</feature>
<evidence type="ECO:0000256" key="2">
    <source>
        <dbReference type="SAM" id="MobiDB-lite"/>
    </source>
</evidence>
<feature type="compositionally biased region" description="Low complexity" evidence="2">
    <location>
        <begin position="76"/>
        <end position="93"/>
    </location>
</feature>
<dbReference type="Proteomes" id="UP000196573">
    <property type="component" value="Unassembled WGS sequence"/>
</dbReference>
<keyword evidence="1" id="KW-0175">Coiled coil</keyword>
<evidence type="ECO:0000313" key="4">
    <source>
        <dbReference type="Proteomes" id="UP000196573"/>
    </source>
</evidence>
<reference evidence="3 4" key="1">
    <citation type="submission" date="2017-03" db="EMBL/GenBank/DDBJ databases">
        <authorList>
            <person name="Afonso C.L."/>
            <person name="Miller P.J."/>
            <person name="Scott M.A."/>
            <person name="Spackman E."/>
            <person name="Goraichik I."/>
            <person name="Dimitrov K.M."/>
            <person name="Suarez D.L."/>
            <person name="Swayne D.E."/>
        </authorList>
    </citation>
    <scope>NUCLEOTIDE SEQUENCE [LARGE SCALE GENOMIC DNA]</scope>
    <source>
        <strain evidence="3">SB41UT1</strain>
    </source>
</reference>
<accession>A0A1X7ADY6</accession>
<evidence type="ECO:0000256" key="1">
    <source>
        <dbReference type="SAM" id="Coils"/>
    </source>
</evidence>
<feature type="coiled-coil region" evidence="1">
    <location>
        <begin position="227"/>
        <end position="261"/>
    </location>
</feature>
<feature type="region of interest" description="Disordered" evidence="2">
    <location>
        <begin position="309"/>
        <end position="422"/>
    </location>
</feature>
<feature type="compositionally biased region" description="Basic and acidic residues" evidence="2">
    <location>
        <begin position="21"/>
        <end position="32"/>
    </location>
</feature>
<feature type="compositionally biased region" description="Polar residues" evidence="2">
    <location>
        <begin position="56"/>
        <end position="65"/>
    </location>
</feature>
<keyword evidence="4" id="KW-1185">Reference proteome</keyword>
<evidence type="ECO:0000313" key="3">
    <source>
        <dbReference type="EMBL" id="SMA32999.1"/>
    </source>
</evidence>
<dbReference type="AlphaFoldDB" id="A0A1X7ADY6"/>
<dbReference type="RefSeq" id="WP_133060337.1">
    <property type="nucleotide sequence ID" value="NZ_CBCSCN010000019.1"/>
</dbReference>
<dbReference type="OrthoDB" id="9990120at2"/>
<gene>
    <name evidence="3" type="ORF">EHSB41UT_00213</name>
</gene>
<feature type="compositionally biased region" description="Pro residues" evidence="2">
    <location>
        <begin position="381"/>
        <end position="416"/>
    </location>
</feature>
<name>A0A1X7ADY6_9GAMM</name>
<proteinExistence type="predicted"/>
<protein>
    <submittedName>
        <fullName evidence="3">Uncharacterized protein</fullName>
    </submittedName>
</protein>
<feature type="compositionally biased region" description="Acidic residues" evidence="2">
    <location>
        <begin position="324"/>
        <end position="337"/>
    </location>
</feature>
<sequence>MGPTGNKPSGPQRGNSVPDLRQPDQETPKKGEAPFSSKRPVRSLSLGEQELLKSTRVPSSEFKPSQPTPSLPSRQVSNVSTTSGSSNASYTTAPDNLNQEPLPYYDPSQKIKGDLNPEKLVSVNGEEMSVVDRRDQLMGDRQAILEEQRDCLAKLHMREQEAVFLKALSDPVFAAEQGIKVVLEVSGHAIQLVPPAENEKFTPEQRESYLRFVQSSAIGMFESMPTIDELRSEKSANKKALKKVQKELKKYKVEINSDVQDKWLRNTRIILDMNNGSGTVSGEPKYELYIPDESLRHLPRARVDTDGYYLSANPRDMSESGMVNDEDLPLPYDDDGPETGSTSSGYQGSLGGSSRMSGVSSVSGVGIGDEDDEEDEGEPVKPAPMMPPPPTSGMPPEAPPPPPPGWKKGDPLPPGFGPEKEE</sequence>
<feature type="compositionally biased region" description="Low complexity" evidence="2">
    <location>
        <begin position="340"/>
        <end position="364"/>
    </location>
</feature>
<feature type="region of interest" description="Disordered" evidence="2">
    <location>
        <begin position="1"/>
        <end position="113"/>
    </location>
</feature>